<gene>
    <name evidence="1" type="ORF">NA56DRAFT_577040</name>
</gene>
<evidence type="ECO:0000313" key="2">
    <source>
        <dbReference type="Proteomes" id="UP000235672"/>
    </source>
</evidence>
<dbReference type="OrthoDB" id="25503at2759"/>
<dbReference type="EMBL" id="KZ613494">
    <property type="protein sequence ID" value="PMD18493.1"/>
    <property type="molecule type" value="Genomic_DNA"/>
</dbReference>
<name>A0A2J6PWS5_9HELO</name>
<evidence type="ECO:0008006" key="3">
    <source>
        <dbReference type="Google" id="ProtNLM"/>
    </source>
</evidence>
<keyword evidence="2" id="KW-1185">Reference proteome</keyword>
<dbReference type="STRING" id="1745343.A0A2J6PWS5"/>
<dbReference type="AlphaFoldDB" id="A0A2J6PWS5"/>
<dbReference type="InterPro" id="IPR043136">
    <property type="entry name" value="B30.2/SPRY_sf"/>
</dbReference>
<dbReference type="Gene3D" id="2.60.120.920">
    <property type="match status" value="1"/>
</dbReference>
<protein>
    <recommendedName>
        <fullName evidence="3">SPRY domain-containing protein</fullName>
    </recommendedName>
</protein>
<dbReference type="Proteomes" id="UP000235672">
    <property type="component" value="Unassembled WGS sequence"/>
</dbReference>
<proteinExistence type="predicted"/>
<reference evidence="1 2" key="1">
    <citation type="submission" date="2016-05" db="EMBL/GenBank/DDBJ databases">
        <title>A degradative enzymes factory behind the ericoid mycorrhizal symbiosis.</title>
        <authorList>
            <consortium name="DOE Joint Genome Institute"/>
            <person name="Martino E."/>
            <person name="Morin E."/>
            <person name="Grelet G."/>
            <person name="Kuo A."/>
            <person name="Kohler A."/>
            <person name="Daghino S."/>
            <person name="Barry K."/>
            <person name="Choi C."/>
            <person name="Cichocki N."/>
            <person name="Clum A."/>
            <person name="Copeland A."/>
            <person name="Hainaut M."/>
            <person name="Haridas S."/>
            <person name="Labutti K."/>
            <person name="Lindquist E."/>
            <person name="Lipzen A."/>
            <person name="Khouja H.-R."/>
            <person name="Murat C."/>
            <person name="Ohm R."/>
            <person name="Olson A."/>
            <person name="Spatafora J."/>
            <person name="Veneault-Fourrey C."/>
            <person name="Henrissat B."/>
            <person name="Grigoriev I."/>
            <person name="Martin F."/>
            <person name="Perotto S."/>
        </authorList>
    </citation>
    <scope>NUCLEOTIDE SEQUENCE [LARGE SCALE GENOMIC DNA]</scope>
    <source>
        <strain evidence="1 2">UAMH 7357</strain>
    </source>
</reference>
<feature type="non-terminal residue" evidence="1">
    <location>
        <position position="1"/>
    </location>
</feature>
<organism evidence="1 2">
    <name type="scientific">Hyaloscypha hepaticicola</name>
    <dbReference type="NCBI Taxonomy" id="2082293"/>
    <lineage>
        <taxon>Eukaryota</taxon>
        <taxon>Fungi</taxon>
        <taxon>Dikarya</taxon>
        <taxon>Ascomycota</taxon>
        <taxon>Pezizomycotina</taxon>
        <taxon>Leotiomycetes</taxon>
        <taxon>Helotiales</taxon>
        <taxon>Hyaloscyphaceae</taxon>
        <taxon>Hyaloscypha</taxon>
    </lineage>
</organism>
<accession>A0A2J6PWS5</accession>
<sequence length="201" mass="22025">WRVATKRRSPESVFRTLRPLYSANVHSPLITGESFMVYFEGEIRPGDSEDAIRLALGFVAGEDGASKMPGCERWSLGIQCSEGRLFVNGNVVESVHTGAFEPGQQLGIGLNYAVSNGIQPLEDNGISTDSPSSIDIEVFITRDGKKIGGWKLCDHLKESEGLSFEGLDGQHDLYAAVGTLGEANVDILFDEKDWLFEDNLR</sequence>
<evidence type="ECO:0000313" key="1">
    <source>
        <dbReference type="EMBL" id="PMD18493.1"/>
    </source>
</evidence>